<dbReference type="EMBL" id="LTDL01000040">
    <property type="protein sequence ID" value="OAG29743.1"/>
    <property type="molecule type" value="Genomic_DNA"/>
</dbReference>
<proteinExistence type="predicted"/>
<comment type="caution">
    <text evidence="1">The sequence shown here is derived from an EMBL/GenBank/DDBJ whole genome shotgun (WGS) entry which is preliminary data.</text>
</comment>
<organism evidence="1 2">
    <name type="scientific">Nematocida displodere</name>
    <dbReference type="NCBI Taxonomy" id="1805483"/>
    <lineage>
        <taxon>Eukaryota</taxon>
        <taxon>Fungi</taxon>
        <taxon>Fungi incertae sedis</taxon>
        <taxon>Microsporidia</taxon>
        <taxon>Nematocida</taxon>
    </lineage>
</organism>
<name>A0A177ECR1_9MICR</name>
<gene>
    <name evidence="1" type="ORF">NEDG_00876</name>
</gene>
<evidence type="ECO:0008006" key="3">
    <source>
        <dbReference type="Google" id="ProtNLM"/>
    </source>
</evidence>
<evidence type="ECO:0000313" key="1">
    <source>
        <dbReference type="EMBL" id="OAG29743.1"/>
    </source>
</evidence>
<protein>
    <recommendedName>
        <fullName evidence="3">Ras modification protein ERF4</fullName>
    </recommendedName>
</protein>
<accession>A0A177ECR1</accession>
<reference evidence="1 2" key="1">
    <citation type="submission" date="2016-02" db="EMBL/GenBank/DDBJ databases">
        <title>Discovery of a natural microsporidian pathogen with a broad tissue tropism in Caenorhabditis elegans.</title>
        <authorList>
            <person name="Luallen R.J."/>
            <person name="Reinke A.W."/>
            <person name="Tong L."/>
            <person name="Botts M.R."/>
            <person name="Felix M.-A."/>
            <person name="Troemel E.R."/>
        </authorList>
    </citation>
    <scope>NUCLEOTIDE SEQUENCE [LARGE SCALE GENOMIC DNA]</scope>
    <source>
        <strain evidence="1 2">JUm2807</strain>
    </source>
</reference>
<dbReference type="GeneID" id="93647226"/>
<dbReference type="VEuPathDB" id="MicrosporidiaDB:NEDG_00876"/>
<keyword evidence="2" id="KW-1185">Reference proteome</keyword>
<dbReference type="Proteomes" id="UP000185944">
    <property type="component" value="Unassembled WGS sequence"/>
</dbReference>
<evidence type="ECO:0000313" key="2">
    <source>
        <dbReference type="Proteomes" id="UP000185944"/>
    </source>
</evidence>
<dbReference type="RefSeq" id="XP_067544391.1">
    <property type="nucleotide sequence ID" value="XM_067688294.1"/>
</dbReference>
<dbReference type="AlphaFoldDB" id="A0A177ECR1"/>
<sequence>MSIVYVPAVPKNGELSLEETLPSVLEGKVPAEEWAAVIHRLNAYLRQRKQTRPTKLLASLLLTNFFTNWRHARIDQEIERYLERKNMAMADYGIYFYHPKDRVYDGLDVEINLQLISL</sequence>